<dbReference type="STRING" id="857342.A0A2T3AW56"/>
<keyword evidence="7" id="KW-0067">ATP-binding</keyword>
<evidence type="ECO:0000256" key="4">
    <source>
        <dbReference type="ARBA" id="ARBA00022692"/>
    </source>
</evidence>
<sequence>MGASLADASYAAAGLVLAFTIPSIWRLARAPWRVKTVNEPALYEDEDGVATEESMARFSNKRQFVVIFSAASFGLAESFALAVLATVRRGAFAGLCLTQLWLLFAAWVSMFLQILDTAREGDILTRFRRAAWDTVSCALIAVLAWAVLLGQFPKYPDDVILGVMTGVQMLAAVVLAVALVSIERRPDVYLPDGTLVERQFKASLFARYTLSWSVDILDLAATKPINVEEMPAPDSRLRSEEAKNRFRAIVLKPTVKLWKLIFWAFQNKLYWQWFLIFVSCFFDVAPQFTMLKLLQFLENRRDFNPLDPQAWFWVGMMFVITVGSTMIDYRIFWLMMCEVAVPVRSVLTALIFEKMMKMKDTKEPPSRKEDSKDPSADTDAKDSNTKTKGETEKKPKTQQDIVNMFTVDTNLVGLFTGNQQFYLNFLTRLVLAIVFLWLLVGWVSMIAGMSAMVIMYPMNHYLGKRYASLQKDLMKARDTKTTVITEALHGIRQIKFSAIESQWAKKIEDIRAVELEKIWQTKVNNVIMGLVSDLSPVLFAALALATYSYIHGNLLPSIAFTALSLFMQLEGLMHMIPLLLAMGVNAKVSADRIDAFLQAPEKTENTYPGDSISFSNASVTFPSDSPKDDEDRFILRDITLDFPNGALSVISGPTGSGKSLLLAAILGEADVLSGDIRVPRSPPVTERFDSKATAANWIIPTAIAYVSQTPWIENATIKNNILFGLPDDPVRYAKVIKACALTKDLAMFEDGDSTEVGAQGISLSGGQKWRLTLARAFYSRAGILILDDVFSALDAHVGKEIYENALMGELSEGRTRILVTHHVSLCLPRAKYAVRLGAHGTLEHAGLTEHLRETGSLVDILKAEAGDEDSGTIEVASTADEGQTEDAAPVAKATPKKLIEEESRETGRVKKTVYLSYLKASGGFPFWTLVVLVYLLSQTLTVSRSWWVRIWTASYEHARAEMIHITHKYSIQNQFFIPNTDSAELYTQGNNEALQKLGYYLGIYIAISLVSITVAAGRVFLVYRGSLGASRKVFRDMTYSVLRTPMRWLDTVPTGRILNRFTADFQSMDSQLSLNFAYVAGAILEIIGILIAAFFVTPYMIILSVALLVVCGQISSRYLRGARSIKRLESIQKSPMISHFSSSLEGLGTIRAFNNVPVFESRMYKLIDSFTTATYHNQLFNCWLGYRMAMTGSIFSSAVSAFIVSTRGVDASLAGFALAFAMDYRGAAMRTIKLLAQTELDMNAAERIFEYSKLPTEKLDGIDNLRASWPEEGKLEVEDLEVGYAEDLPSILKGLSFKAESNQRIGVVGRTGAGKSTLSLALFRFLEARKGRILIDGVDISTVKLHDLRTRLAIIPQDPVLFSGTIRTNLDPFSDFSDHQIKEVLQRVHLIPSSDNSPAPEPEAESSTSGSSTAAPTLTDVKGNANIFLDLSSPISSSGSNLSQGQKQLLCLARAILSRPRLLILDEATSAVDMVTDALIQRSIREEFANTTLLVVAHRLSTVADFDRILVMRDGVAAEFGSPKELLGLEDGVFRDMVKQSGEQEELEKIILRS</sequence>
<dbReference type="PROSITE" id="PS00211">
    <property type="entry name" value="ABC_TRANSPORTER_1"/>
    <property type="match status" value="1"/>
</dbReference>
<organism evidence="15 16">
    <name type="scientific">Amorphotheca resinae ATCC 22711</name>
    <dbReference type="NCBI Taxonomy" id="857342"/>
    <lineage>
        <taxon>Eukaryota</taxon>
        <taxon>Fungi</taxon>
        <taxon>Dikarya</taxon>
        <taxon>Ascomycota</taxon>
        <taxon>Pezizomycotina</taxon>
        <taxon>Leotiomycetes</taxon>
        <taxon>Helotiales</taxon>
        <taxon>Amorphothecaceae</taxon>
        <taxon>Amorphotheca</taxon>
    </lineage>
</organism>
<dbReference type="InterPro" id="IPR050173">
    <property type="entry name" value="ABC_transporter_C-like"/>
</dbReference>
<dbReference type="InterPro" id="IPR036640">
    <property type="entry name" value="ABC1_TM_sf"/>
</dbReference>
<feature type="transmembrane region" description="Helical" evidence="12">
    <location>
        <begin position="526"/>
        <end position="550"/>
    </location>
</feature>
<dbReference type="OrthoDB" id="6500128at2759"/>
<feature type="transmembrane region" description="Helical" evidence="12">
    <location>
        <begin position="132"/>
        <end position="153"/>
    </location>
</feature>
<feature type="transmembrane region" description="Helical" evidence="12">
    <location>
        <begin position="1101"/>
        <end position="1119"/>
    </location>
</feature>
<evidence type="ECO:0000313" key="16">
    <source>
        <dbReference type="Proteomes" id="UP000241818"/>
    </source>
</evidence>
<feature type="transmembrane region" description="Helical" evidence="12">
    <location>
        <begin position="914"/>
        <end position="936"/>
    </location>
</feature>
<feature type="transmembrane region" description="Helical" evidence="12">
    <location>
        <begin position="1076"/>
        <end position="1095"/>
    </location>
</feature>
<dbReference type="PROSITE" id="PS50929">
    <property type="entry name" value="ABC_TM1F"/>
    <property type="match status" value="2"/>
</dbReference>
<evidence type="ECO:0000256" key="1">
    <source>
        <dbReference type="ARBA" id="ARBA00004141"/>
    </source>
</evidence>
<dbReference type="PANTHER" id="PTHR24223:SF456">
    <property type="entry name" value="MULTIDRUG RESISTANCE-ASSOCIATED PROTEIN LETHAL(2)03659"/>
    <property type="match status" value="1"/>
</dbReference>
<feature type="transmembrane region" description="Helical" evidence="12">
    <location>
        <begin position="64"/>
        <end position="85"/>
    </location>
</feature>
<feature type="transmembrane region" description="Helical" evidence="12">
    <location>
        <begin position="271"/>
        <end position="289"/>
    </location>
</feature>
<dbReference type="CDD" id="cd18596">
    <property type="entry name" value="ABC_6TM_VMR1_D1_like"/>
    <property type="match status" value="1"/>
</dbReference>
<dbReference type="GO" id="GO:0016020">
    <property type="term" value="C:membrane"/>
    <property type="evidence" value="ECO:0007669"/>
    <property type="project" value="UniProtKB-SubCell"/>
</dbReference>
<feature type="transmembrane region" description="Helical" evidence="12">
    <location>
        <begin position="401"/>
        <end position="423"/>
    </location>
</feature>
<evidence type="ECO:0000256" key="8">
    <source>
        <dbReference type="ARBA" id="ARBA00022989"/>
    </source>
</evidence>
<keyword evidence="16" id="KW-1185">Reference proteome</keyword>
<keyword evidence="6" id="KW-0547">Nucleotide-binding</keyword>
<evidence type="ECO:0000256" key="9">
    <source>
        <dbReference type="ARBA" id="ARBA00023136"/>
    </source>
</evidence>
<dbReference type="Gene3D" id="1.20.1560.10">
    <property type="entry name" value="ABC transporter type 1, transmembrane domain"/>
    <property type="match status" value="2"/>
</dbReference>
<dbReference type="RefSeq" id="XP_024718908.1">
    <property type="nucleotide sequence ID" value="XM_024865882.1"/>
</dbReference>
<dbReference type="PROSITE" id="PS50893">
    <property type="entry name" value="ABC_TRANSPORTER_2"/>
    <property type="match status" value="2"/>
</dbReference>
<keyword evidence="9 12" id="KW-0472">Membrane</keyword>
<name>A0A2T3AW56_AMORE</name>
<feature type="domain" description="ABC transmembrane type-1" evidence="14">
    <location>
        <begin position="274"/>
        <end position="585"/>
    </location>
</feature>
<keyword evidence="5" id="KW-0677">Repeat</keyword>
<dbReference type="Pfam" id="PF00664">
    <property type="entry name" value="ABC_membrane"/>
    <property type="match status" value="2"/>
</dbReference>
<proteinExistence type="inferred from homology"/>
<dbReference type="Pfam" id="PF00005">
    <property type="entry name" value="ABC_tran"/>
    <property type="match status" value="2"/>
</dbReference>
<evidence type="ECO:0000256" key="6">
    <source>
        <dbReference type="ARBA" id="ARBA00022741"/>
    </source>
</evidence>
<dbReference type="CDD" id="cd03250">
    <property type="entry name" value="ABCC_MRP_domain1"/>
    <property type="match status" value="1"/>
</dbReference>
<dbReference type="SMART" id="SM00382">
    <property type="entry name" value="AAA"/>
    <property type="match status" value="2"/>
</dbReference>
<dbReference type="InterPro" id="IPR011527">
    <property type="entry name" value="ABC1_TM_dom"/>
</dbReference>
<dbReference type="InterPro" id="IPR027417">
    <property type="entry name" value="P-loop_NTPase"/>
</dbReference>
<keyword evidence="3" id="KW-0813">Transport</keyword>
<keyword evidence="10" id="KW-0325">Glycoprotein</keyword>
<dbReference type="InterPro" id="IPR003439">
    <property type="entry name" value="ABC_transporter-like_ATP-bd"/>
</dbReference>
<feature type="region of interest" description="Disordered" evidence="11">
    <location>
        <begin position="1392"/>
        <end position="1417"/>
    </location>
</feature>
<evidence type="ECO:0000256" key="11">
    <source>
        <dbReference type="SAM" id="MobiDB-lite"/>
    </source>
</evidence>
<dbReference type="GO" id="GO:0005524">
    <property type="term" value="F:ATP binding"/>
    <property type="evidence" value="ECO:0007669"/>
    <property type="project" value="UniProtKB-KW"/>
</dbReference>
<evidence type="ECO:0000259" key="14">
    <source>
        <dbReference type="PROSITE" id="PS50929"/>
    </source>
</evidence>
<dbReference type="SUPFAM" id="SSF90123">
    <property type="entry name" value="ABC transporter transmembrane region"/>
    <property type="match status" value="2"/>
</dbReference>
<dbReference type="GO" id="GO:0140359">
    <property type="term" value="F:ABC-type transporter activity"/>
    <property type="evidence" value="ECO:0007669"/>
    <property type="project" value="InterPro"/>
</dbReference>
<dbReference type="FunFam" id="3.40.50.300:FF:000825">
    <property type="entry name" value="ABC bile acid transporter"/>
    <property type="match status" value="1"/>
</dbReference>
<evidence type="ECO:0000256" key="3">
    <source>
        <dbReference type="ARBA" id="ARBA00022448"/>
    </source>
</evidence>
<keyword evidence="4 12" id="KW-0812">Transmembrane</keyword>
<feature type="region of interest" description="Disordered" evidence="11">
    <location>
        <begin position="361"/>
        <end position="395"/>
    </location>
</feature>
<feature type="transmembrane region" description="Helical" evidence="12">
    <location>
        <begin position="159"/>
        <end position="180"/>
    </location>
</feature>
<feature type="transmembrane region" description="Helical" evidence="12">
    <location>
        <begin position="91"/>
        <end position="112"/>
    </location>
</feature>
<evidence type="ECO:0000256" key="2">
    <source>
        <dbReference type="ARBA" id="ARBA00009726"/>
    </source>
</evidence>
<feature type="transmembrane region" description="Helical" evidence="12">
    <location>
        <begin position="310"/>
        <end position="327"/>
    </location>
</feature>
<feature type="domain" description="ABC transporter" evidence="13">
    <location>
        <begin position="1275"/>
        <end position="1539"/>
    </location>
</feature>
<dbReference type="EMBL" id="KZ679014">
    <property type="protein sequence ID" value="PSS12917.1"/>
    <property type="molecule type" value="Genomic_DNA"/>
</dbReference>
<dbReference type="PANTHER" id="PTHR24223">
    <property type="entry name" value="ATP-BINDING CASSETTE SUB-FAMILY C"/>
    <property type="match status" value="1"/>
</dbReference>
<dbReference type="GO" id="GO:0016887">
    <property type="term" value="F:ATP hydrolysis activity"/>
    <property type="evidence" value="ECO:0007669"/>
    <property type="project" value="InterPro"/>
</dbReference>
<dbReference type="SUPFAM" id="SSF52540">
    <property type="entry name" value="P-loop containing nucleoside triphosphate hydrolases"/>
    <property type="match status" value="2"/>
</dbReference>
<accession>A0A2T3AW56</accession>
<comment type="subcellular location">
    <subcellularLocation>
        <location evidence="1">Membrane</location>
        <topology evidence="1">Multi-pass membrane protein</topology>
    </subcellularLocation>
</comment>
<dbReference type="CDD" id="cd18604">
    <property type="entry name" value="ABC_6TM_VMR1_D2_like"/>
    <property type="match status" value="1"/>
</dbReference>
<evidence type="ECO:0000256" key="7">
    <source>
        <dbReference type="ARBA" id="ARBA00022840"/>
    </source>
</evidence>
<evidence type="ECO:0000256" key="10">
    <source>
        <dbReference type="ARBA" id="ARBA00023180"/>
    </source>
</evidence>
<evidence type="ECO:0000313" key="15">
    <source>
        <dbReference type="EMBL" id="PSS12917.1"/>
    </source>
</evidence>
<keyword evidence="8 12" id="KW-1133">Transmembrane helix</keyword>
<feature type="transmembrane region" description="Helical" evidence="12">
    <location>
        <begin position="562"/>
        <end position="582"/>
    </location>
</feature>
<feature type="transmembrane region" description="Helical" evidence="12">
    <location>
        <begin position="429"/>
        <end position="456"/>
    </location>
</feature>
<evidence type="ECO:0000256" key="5">
    <source>
        <dbReference type="ARBA" id="ARBA00022737"/>
    </source>
</evidence>
<dbReference type="InParanoid" id="A0A2T3AW56"/>
<dbReference type="Gene3D" id="3.40.50.300">
    <property type="entry name" value="P-loop containing nucleotide triphosphate hydrolases"/>
    <property type="match status" value="2"/>
</dbReference>
<feature type="compositionally biased region" description="Low complexity" evidence="11">
    <location>
        <begin position="1405"/>
        <end position="1417"/>
    </location>
</feature>
<dbReference type="GeneID" id="36573963"/>
<dbReference type="InterPro" id="IPR017871">
    <property type="entry name" value="ABC_transporter-like_CS"/>
</dbReference>
<feature type="domain" description="ABC transmembrane type-1" evidence="14">
    <location>
        <begin position="929"/>
        <end position="1240"/>
    </location>
</feature>
<evidence type="ECO:0000256" key="12">
    <source>
        <dbReference type="SAM" id="Phobius"/>
    </source>
</evidence>
<dbReference type="InterPro" id="IPR003593">
    <property type="entry name" value="AAA+_ATPase"/>
</dbReference>
<evidence type="ECO:0000259" key="13">
    <source>
        <dbReference type="PROSITE" id="PS50893"/>
    </source>
</evidence>
<comment type="similarity">
    <text evidence="2">Belongs to the ABC transporter superfamily. ABCC family. Conjugate transporter (TC 3.A.1.208) subfamily.</text>
</comment>
<feature type="domain" description="ABC transporter" evidence="13">
    <location>
        <begin position="612"/>
        <end position="863"/>
    </location>
</feature>
<reference evidence="15 16" key="1">
    <citation type="journal article" date="2018" name="New Phytol.">
        <title>Comparative genomics and transcriptomics depict ericoid mycorrhizal fungi as versatile saprotrophs and plant mutualists.</title>
        <authorList>
            <person name="Martino E."/>
            <person name="Morin E."/>
            <person name="Grelet G.A."/>
            <person name="Kuo A."/>
            <person name="Kohler A."/>
            <person name="Daghino S."/>
            <person name="Barry K.W."/>
            <person name="Cichocki N."/>
            <person name="Clum A."/>
            <person name="Dockter R.B."/>
            <person name="Hainaut M."/>
            <person name="Kuo R.C."/>
            <person name="LaButti K."/>
            <person name="Lindahl B.D."/>
            <person name="Lindquist E.A."/>
            <person name="Lipzen A."/>
            <person name="Khouja H.R."/>
            <person name="Magnuson J."/>
            <person name="Murat C."/>
            <person name="Ohm R.A."/>
            <person name="Singer S.W."/>
            <person name="Spatafora J.W."/>
            <person name="Wang M."/>
            <person name="Veneault-Fourrey C."/>
            <person name="Henrissat B."/>
            <person name="Grigoriev I.V."/>
            <person name="Martin F.M."/>
            <person name="Perotto S."/>
        </authorList>
    </citation>
    <scope>NUCLEOTIDE SEQUENCE [LARGE SCALE GENOMIC DNA]</scope>
    <source>
        <strain evidence="15 16">ATCC 22711</strain>
    </source>
</reference>
<gene>
    <name evidence="15" type="ORF">M430DRAFT_29498</name>
</gene>
<feature type="transmembrane region" description="Helical" evidence="12">
    <location>
        <begin position="6"/>
        <end position="25"/>
    </location>
</feature>
<feature type="transmembrane region" description="Helical" evidence="12">
    <location>
        <begin position="999"/>
        <end position="1023"/>
    </location>
</feature>
<protein>
    <recommendedName>
        <fullName evidence="17">ABC transporter</fullName>
    </recommendedName>
</protein>
<dbReference type="Proteomes" id="UP000241818">
    <property type="component" value="Unassembled WGS sequence"/>
</dbReference>
<evidence type="ECO:0008006" key="17">
    <source>
        <dbReference type="Google" id="ProtNLM"/>
    </source>
</evidence>
<dbReference type="CDD" id="cd03244">
    <property type="entry name" value="ABCC_MRP_domain2"/>
    <property type="match status" value="1"/>
</dbReference>